<keyword evidence="10 17" id="KW-1133">Transmembrane helix</keyword>
<dbReference type="InterPro" id="IPR050396">
    <property type="entry name" value="Glycosyltr_51/Transpeptidase"/>
</dbReference>
<evidence type="ECO:0000256" key="9">
    <source>
        <dbReference type="ARBA" id="ARBA00022984"/>
    </source>
</evidence>
<name>A0ABW3GZ17_9BACL</name>
<dbReference type="InterPro" id="IPR012338">
    <property type="entry name" value="Beta-lactam/transpept-like"/>
</dbReference>
<evidence type="ECO:0000313" key="20">
    <source>
        <dbReference type="EMBL" id="MFD0943200.1"/>
    </source>
</evidence>
<comment type="catalytic activity">
    <reaction evidence="14">
        <text>Preferential cleavage: (Ac)2-L-Lys-D-Ala-|-D-Ala. Also transpeptidation of peptidyl-alanyl moieties that are N-acyl substituents of D-alanine.</text>
        <dbReference type="EC" id="3.4.16.4"/>
    </reaction>
</comment>
<dbReference type="PANTHER" id="PTHR32282">
    <property type="entry name" value="BINDING PROTEIN TRANSPEPTIDASE, PUTATIVE-RELATED"/>
    <property type="match status" value="1"/>
</dbReference>
<feature type="compositionally biased region" description="Basic and acidic residues" evidence="16">
    <location>
        <begin position="942"/>
        <end position="959"/>
    </location>
</feature>
<feature type="compositionally biased region" description="Acidic residues" evidence="16">
    <location>
        <begin position="919"/>
        <end position="941"/>
    </location>
</feature>
<evidence type="ECO:0000256" key="17">
    <source>
        <dbReference type="SAM" id="Phobius"/>
    </source>
</evidence>
<dbReference type="InterPro" id="IPR013783">
    <property type="entry name" value="Ig-like_fold"/>
</dbReference>
<evidence type="ECO:0000259" key="18">
    <source>
        <dbReference type="Pfam" id="PF00905"/>
    </source>
</evidence>
<evidence type="ECO:0000256" key="13">
    <source>
        <dbReference type="ARBA" id="ARBA00023316"/>
    </source>
</evidence>
<proteinExistence type="predicted"/>
<feature type="domain" description="Glycosyl transferase family 51" evidence="19">
    <location>
        <begin position="100"/>
        <end position="288"/>
    </location>
</feature>
<dbReference type="InterPro" id="IPR023346">
    <property type="entry name" value="Lysozyme-like_dom_sf"/>
</dbReference>
<dbReference type="RefSeq" id="WP_381010647.1">
    <property type="nucleotide sequence ID" value="NZ_JBHTJF010000022.1"/>
</dbReference>
<dbReference type="EMBL" id="JBHTJF010000022">
    <property type="protein sequence ID" value="MFD0943200.1"/>
    <property type="molecule type" value="Genomic_DNA"/>
</dbReference>
<dbReference type="Gene3D" id="3.90.1310.40">
    <property type="match status" value="1"/>
</dbReference>
<keyword evidence="5" id="KW-0808">Transferase</keyword>
<keyword evidence="9" id="KW-0573">Peptidoglycan synthesis</keyword>
<gene>
    <name evidence="20" type="ORF">ACFQ0V_05380</name>
</gene>
<evidence type="ECO:0000256" key="8">
    <source>
        <dbReference type="ARBA" id="ARBA00022960"/>
    </source>
</evidence>
<dbReference type="InterPro" id="IPR001264">
    <property type="entry name" value="Glyco_trans_51"/>
</dbReference>
<reference evidence="21" key="1">
    <citation type="journal article" date="2019" name="Int. J. Syst. Evol. Microbiol.">
        <title>The Global Catalogue of Microorganisms (GCM) 10K type strain sequencing project: providing services to taxonomists for standard genome sequencing and annotation.</title>
        <authorList>
            <consortium name="The Broad Institute Genomics Platform"/>
            <consortium name="The Broad Institute Genome Sequencing Center for Infectious Disease"/>
            <person name="Wu L."/>
            <person name="Ma J."/>
        </authorList>
    </citation>
    <scope>NUCLEOTIDE SEQUENCE [LARGE SCALE GENOMIC DNA]</scope>
    <source>
        <strain evidence="21">CCUG 63563</strain>
    </source>
</reference>
<evidence type="ECO:0000256" key="2">
    <source>
        <dbReference type="ARBA" id="ARBA00022645"/>
    </source>
</evidence>
<evidence type="ECO:0000256" key="7">
    <source>
        <dbReference type="ARBA" id="ARBA00022801"/>
    </source>
</evidence>
<feature type="transmembrane region" description="Helical" evidence="17">
    <location>
        <begin position="40"/>
        <end position="64"/>
    </location>
</feature>
<dbReference type="Proteomes" id="UP001596976">
    <property type="component" value="Unassembled WGS sequence"/>
</dbReference>
<keyword evidence="2" id="KW-0121">Carboxypeptidase</keyword>
<dbReference type="InterPro" id="IPR036950">
    <property type="entry name" value="PBP_transglycosylase"/>
</dbReference>
<dbReference type="InterPro" id="IPR001460">
    <property type="entry name" value="PCN-bd_Tpept"/>
</dbReference>
<evidence type="ECO:0000256" key="11">
    <source>
        <dbReference type="ARBA" id="ARBA00023136"/>
    </source>
</evidence>
<evidence type="ECO:0000256" key="4">
    <source>
        <dbReference type="ARBA" id="ARBA00022676"/>
    </source>
</evidence>
<dbReference type="Gene3D" id="3.40.710.10">
    <property type="entry name" value="DD-peptidase/beta-lactamase superfamily"/>
    <property type="match status" value="1"/>
</dbReference>
<evidence type="ECO:0000256" key="6">
    <source>
        <dbReference type="ARBA" id="ARBA00022692"/>
    </source>
</evidence>
<comment type="caution">
    <text evidence="20">The sequence shown here is derived from an EMBL/GenBank/DDBJ whole genome shotgun (WGS) entry which is preliminary data.</text>
</comment>
<dbReference type="Gene3D" id="1.10.3810.10">
    <property type="entry name" value="Biosynthetic peptidoglycan transglycosylase-like"/>
    <property type="match status" value="1"/>
</dbReference>
<dbReference type="SUPFAM" id="SSF53955">
    <property type="entry name" value="Lysozyme-like"/>
    <property type="match status" value="1"/>
</dbReference>
<protein>
    <submittedName>
        <fullName evidence="20">Transglycosylase domain-containing protein</fullName>
    </submittedName>
</protein>
<keyword evidence="8" id="KW-0133">Cell shape</keyword>
<evidence type="ECO:0000259" key="19">
    <source>
        <dbReference type="Pfam" id="PF00912"/>
    </source>
</evidence>
<dbReference type="Pfam" id="PF00905">
    <property type="entry name" value="Transpeptidase"/>
    <property type="match status" value="1"/>
</dbReference>
<dbReference type="Gene3D" id="2.60.40.10">
    <property type="entry name" value="Immunoglobulins"/>
    <property type="match status" value="1"/>
</dbReference>
<keyword evidence="12" id="KW-0511">Multifunctional enzyme</keyword>
<keyword evidence="7" id="KW-0378">Hydrolase</keyword>
<keyword evidence="13" id="KW-0961">Cell wall biogenesis/degradation</keyword>
<feature type="domain" description="Penicillin-binding protein transpeptidase" evidence="18">
    <location>
        <begin position="425"/>
        <end position="666"/>
    </location>
</feature>
<keyword evidence="11 17" id="KW-0472">Membrane</keyword>
<feature type="region of interest" description="Disordered" evidence="16">
    <location>
        <begin position="913"/>
        <end position="966"/>
    </location>
</feature>
<dbReference type="PANTHER" id="PTHR32282:SF32">
    <property type="entry name" value="PENICILLIN-BINDING PROTEIN 2A"/>
    <property type="match status" value="1"/>
</dbReference>
<evidence type="ECO:0000313" key="21">
    <source>
        <dbReference type="Proteomes" id="UP001596976"/>
    </source>
</evidence>
<organism evidence="20 21">
    <name type="scientific">Savagea faecisuis</name>
    <dbReference type="NCBI Taxonomy" id="1274803"/>
    <lineage>
        <taxon>Bacteria</taxon>
        <taxon>Bacillati</taxon>
        <taxon>Bacillota</taxon>
        <taxon>Bacilli</taxon>
        <taxon>Bacillales</taxon>
        <taxon>Caryophanaceae</taxon>
        <taxon>Savagea</taxon>
    </lineage>
</organism>
<evidence type="ECO:0000256" key="10">
    <source>
        <dbReference type="ARBA" id="ARBA00022989"/>
    </source>
</evidence>
<keyword evidence="4" id="KW-0328">Glycosyltransferase</keyword>
<keyword evidence="6 17" id="KW-0812">Transmembrane</keyword>
<sequence length="966" mass="106722">MSHKQNEERFATRFERKYNEFQQSKAGSIIRIGSGIAWNLMILLLVVMFIGGIFAVSVGAGYFAHLVSKEPLRSPEEMRNAVFNYEETSEIYYANNVFFGTINADIEREKTTLDKISPYVIDAVYATEDEYFEEHEGIVPKAIIRGLLQDITNSSSQTGGSTLTQQLIKNQILTNEVSYERKAKEILLAMRLEHFMTKDEILEAYLNVIPYGRNAIGQNIAGVETAAQGIFNKPASDLNLPQSAFIAGIPQAPFAYTPFKSNVSGGGLKSDDLLERGISRMKTVLFRMKETGYITEAEYEEALAYDIKKDFREPYLRANIEEPYLTQEIQNRTVDILTEIFAAEDGIDPERLEQEQKLKEKYRIIADRAMRTEGYRIHSTIDRDMYKEMNRVAKEYQNYGFTYKREKRDPETGEKYLVDDPVQVGAMMIENSTGRILSFVGGRDFELSEVNHATQAYRHLGSSIKPLLVYAPAIEYGVIGAGSPVVDVKFTSKGWSPSNYIASYEAGIIPAREALAMSLNVATVRLYYDIIDRRPMEFLHNMGFSRLTETDYTVPSAALGTVDASVEENTNAFATLGNGGKYAKSYMIERIEDKEGNIIYQHEVNPVEVFSPETAYIVTDMLKGVLYGNGTAPAVTGQMNFRPDMAAKTGTSNDFADSWLVGYTPNVSLGVWFGYKDKIVENGVKRNLAQRSGAHPTTRVSGLFSRLMNVANATNPDVIQAGARFERPAQVVNRSFCGISGLAPSEACSAAGLVRSDLFNAKVMVPSKADDSIISGSYVSVKGENYLAHPSTPAEFIRAGGTGVNEQFIQRMLAPLGGNASKLFPANSLFAKSVVSGKVFPADDVAPAPVTVSYNGSTLTWTASPSNDVIGYYVMRDGVRIATIQDGQSLSLNVNGGGNLSVVAVDITGLTSTPASISVEEEEEEVPEEEIPEEKPEEPETPSEKPEEKPEEKPNKPEAPEEDKES</sequence>
<keyword evidence="21" id="KW-1185">Reference proteome</keyword>
<comment type="catalytic activity">
    <reaction evidence="15">
        <text>[GlcNAc-(1-&gt;4)-Mur2Ac(oyl-L-Ala-gamma-D-Glu-L-Lys-D-Ala-D-Ala)](n)-di-trans,octa-cis-undecaprenyl diphosphate + beta-D-GlcNAc-(1-&gt;4)-Mur2Ac(oyl-L-Ala-gamma-D-Glu-L-Lys-D-Ala-D-Ala)-di-trans,octa-cis-undecaprenyl diphosphate = [GlcNAc-(1-&gt;4)-Mur2Ac(oyl-L-Ala-gamma-D-Glu-L-Lys-D-Ala-D-Ala)](n+1)-di-trans,octa-cis-undecaprenyl diphosphate + di-trans,octa-cis-undecaprenyl diphosphate + H(+)</text>
        <dbReference type="Rhea" id="RHEA:23708"/>
        <dbReference type="Rhea" id="RHEA-COMP:9602"/>
        <dbReference type="Rhea" id="RHEA-COMP:9603"/>
        <dbReference type="ChEBI" id="CHEBI:15378"/>
        <dbReference type="ChEBI" id="CHEBI:58405"/>
        <dbReference type="ChEBI" id="CHEBI:60033"/>
        <dbReference type="ChEBI" id="CHEBI:78435"/>
        <dbReference type="EC" id="2.4.99.28"/>
    </reaction>
</comment>
<evidence type="ECO:0000256" key="16">
    <source>
        <dbReference type="SAM" id="MobiDB-lite"/>
    </source>
</evidence>
<keyword evidence="3" id="KW-0645">Protease</keyword>
<keyword evidence="1" id="KW-1003">Cell membrane</keyword>
<dbReference type="SUPFAM" id="SSF56601">
    <property type="entry name" value="beta-lactamase/transpeptidase-like"/>
    <property type="match status" value="1"/>
</dbReference>
<evidence type="ECO:0000256" key="3">
    <source>
        <dbReference type="ARBA" id="ARBA00022670"/>
    </source>
</evidence>
<evidence type="ECO:0000256" key="5">
    <source>
        <dbReference type="ARBA" id="ARBA00022679"/>
    </source>
</evidence>
<evidence type="ECO:0000256" key="1">
    <source>
        <dbReference type="ARBA" id="ARBA00022475"/>
    </source>
</evidence>
<evidence type="ECO:0000256" key="12">
    <source>
        <dbReference type="ARBA" id="ARBA00023268"/>
    </source>
</evidence>
<evidence type="ECO:0000256" key="15">
    <source>
        <dbReference type="ARBA" id="ARBA00049902"/>
    </source>
</evidence>
<evidence type="ECO:0000256" key="14">
    <source>
        <dbReference type="ARBA" id="ARBA00034000"/>
    </source>
</evidence>
<dbReference type="Pfam" id="PF00912">
    <property type="entry name" value="Transgly"/>
    <property type="match status" value="1"/>
</dbReference>
<accession>A0ABW3GZ17</accession>